<feature type="region of interest" description="Disordered" evidence="1">
    <location>
        <begin position="66"/>
        <end position="103"/>
    </location>
</feature>
<accession>A0A4R4X388</accession>
<keyword evidence="3" id="KW-1185">Reference proteome</keyword>
<dbReference type="EMBL" id="SMKP01000009">
    <property type="protein sequence ID" value="TDD24726.1"/>
    <property type="molecule type" value="Genomic_DNA"/>
</dbReference>
<sequence>MAKDDDGKDHLVLTGLDRLDEPASLTALRAGIDARMPIVDLPEALLEVHSWTGCLDHFTHVSTDAPSRKQDMITSMSPSWSAPIGQDWPGQTYSLNECDTKPG</sequence>
<dbReference type="AlphaFoldDB" id="A0A4R4X388"/>
<dbReference type="Proteomes" id="UP000294543">
    <property type="component" value="Unassembled WGS sequence"/>
</dbReference>
<protein>
    <submittedName>
        <fullName evidence="2">Uncharacterized protein</fullName>
    </submittedName>
</protein>
<gene>
    <name evidence="2" type="ORF">E1294_04570</name>
</gene>
<evidence type="ECO:0000313" key="3">
    <source>
        <dbReference type="Proteomes" id="UP000294543"/>
    </source>
</evidence>
<evidence type="ECO:0000256" key="1">
    <source>
        <dbReference type="SAM" id="MobiDB-lite"/>
    </source>
</evidence>
<organism evidence="2 3">
    <name type="scientific">Nonomuraea diastatica</name>
    <dbReference type="NCBI Taxonomy" id="1848329"/>
    <lineage>
        <taxon>Bacteria</taxon>
        <taxon>Bacillati</taxon>
        <taxon>Actinomycetota</taxon>
        <taxon>Actinomycetes</taxon>
        <taxon>Streptosporangiales</taxon>
        <taxon>Streptosporangiaceae</taxon>
        <taxon>Nonomuraea</taxon>
    </lineage>
</organism>
<name>A0A4R4X388_9ACTN</name>
<proteinExistence type="predicted"/>
<evidence type="ECO:0000313" key="2">
    <source>
        <dbReference type="EMBL" id="TDD24726.1"/>
    </source>
</evidence>
<reference evidence="2 3" key="1">
    <citation type="submission" date="2019-03" db="EMBL/GenBank/DDBJ databases">
        <title>Draft genome sequences of novel Actinobacteria.</title>
        <authorList>
            <person name="Sahin N."/>
            <person name="Ay H."/>
            <person name="Saygin H."/>
        </authorList>
    </citation>
    <scope>NUCLEOTIDE SEQUENCE [LARGE SCALE GENOMIC DNA]</scope>
    <source>
        <strain evidence="2 3">KC712</strain>
    </source>
</reference>
<comment type="caution">
    <text evidence="2">The sequence shown here is derived from an EMBL/GenBank/DDBJ whole genome shotgun (WGS) entry which is preliminary data.</text>
</comment>